<dbReference type="GO" id="GO:0006707">
    <property type="term" value="P:cholesterol catabolic process"/>
    <property type="evidence" value="ECO:0007669"/>
    <property type="project" value="TreeGrafter"/>
</dbReference>
<evidence type="ECO:0000256" key="2">
    <source>
        <dbReference type="ARBA" id="ARBA00022617"/>
    </source>
</evidence>
<dbReference type="RefSeq" id="WP_133849584.1">
    <property type="nucleotide sequence ID" value="NZ_SNXZ01000002.1"/>
</dbReference>
<organism evidence="7 8">
    <name type="scientific">Labedaea rhizosphaerae</name>
    <dbReference type="NCBI Taxonomy" id="598644"/>
    <lineage>
        <taxon>Bacteria</taxon>
        <taxon>Bacillati</taxon>
        <taxon>Actinomycetota</taxon>
        <taxon>Actinomycetes</taxon>
        <taxon>Pseudonocardiales</taxon>
        <taxon>Pseudonocardiaceae</taxon>
        <taxon>Labedaea</taxon>
    </lineage>
</organism>
<keyword evidence="5" id="KW-0408">Iron</keyword>
<dbReference type="PANTHER" id="PTHR46696">
    <property type="entry name" value="P450, PUTATIVE (EUROFUNG)-RELATED"/>
    <property type="match status" value="1"/>
</dbReference>
<evidence type="ECO:0000313" key="7">
    <source>
        <dbReference type="EMBL" id="TDQ00937.1"/>
    </source>
</evidence>
<dbReference type="Gene3D" id="1.10.630.10">
    <property type="entry name" value="Cytochrome P450"/>
    <property type="match status" value="1"/>
</dbReference>
<dbReference type="GO" id="GO:0020037">
    <property type="term" value="F:heme binding"/>
    <property type="evidence" value="ECO:0007669"/>
    <property type="project" value="InterPro"/>
</dbReference>
<keyword evidence="4" id="KW-0560">Oxidoreductase</keyword>
<evidence type="ECO:0000256" key="3">
    <source>
        <dbReference type="ARBA" id="ARBA00022723"/>
    </source>
</evidence>
<dbReference type="GO" id="GO:0036199">
    <property type="term" value="F:cholest-4-en-3-one 26-monooxygenase activity"/>
    <property type="evidence" value="ECO:0007669"/>
    <property type="project" value="TreeGrafter"/>
</dbReference>
<evidence type="ECO:0000256" key="4">
    <source>
        <dbReference type="ARBA" id="ARBA00023002"/>
    </source>
</evidence>
<name>A0A4R6SH60_LABRH</name>
<evidence type="ECO:0008006" key="9">
    <source>
        <dbReference type="Google" id="ProtNLM"/>
    </source>
</evidence>
<dbReference type="InterPro" id="IPR001128">
    <property type="entry name" value="Cyt_P450"/>
</dbReference>
<keyword evidence="6" id="KW-0503">Monooxygenase</keyword>
<keyword evidence="2" id="KW-0349">Heme</keyword>
<gene>
    <name evidence="7" type="ORF">EV186_102803</name>
</gene>
<evidence type="ECO:0000256" key="5">
    <source>
        <dbReference type="ARBA" id="ARBA00023004"/>
    </source>
</evidence>
<reference evidence="7 8" key="1">
    <citation type="submission" date="2019-03" db="EMBL/GenBank/DDBJ databases">
        <title>Genomic Encyclopedia of Type Strains, Phase IV (KMG-IV): sequencing the most valuable type-strain genomes for metagenomic binning, comparative biology and taxonomic classification.</title>
        <authorList>
            <person name="Goeker M."/>
        </authorList>
    </citation>
    <scope>NUCLEOTIDE SEQUENCE [LARGE SCALE GENOMIC DNA]</scope>
    <source>
        <strain evidence="7 8">DSM 45361</strain>
    </source>
</reference>
<dbReference type="GO" id="GO:0008395">
    <property type="term" value="F:steroid hydroxylase activity"/>
    <property type="evidence" value="ECO:0007669"/>
    <property type="project" value="TreeGrafter"/>
</dbReference>
<comment type="caution">
    <text evidence="7">The sequence shown here is derived from an EMBL/GenBank/DDBJ whole genome shotgun (WGS) entry which is preliminary data.</text>
</comment>
<comment type="similarity">
    <text evidence="1">Belongs to the cytochrome P450 family.</text>
</comment>
<dbReference type="PRINTS" id="PR00359">
    <property type="entry name" value="BP450"/>
</dbReference>
<evidence type="ECO:0000256" key="1">
    <source>
        <dbReference type="ARBA" id="ARBA00010617"/>
    </source>
</evidence>
<dbReference type="AlphaFoldDB" id="A0A4R6SH60"/>
<evidence type="ECO:0000313" key="8">
    <source>
        <dbReference type="Proteomes" id="UP000295444"/>
    </source>
</evidence>
<dbReference type="OrthoDB" id="142769at2"/>
<keyword evidence="8" id="KW-1185">Reference proteome</keyword>
<dbReference type="SUPFAM" id="SSF48264">
    <property type="entry name" value="Cytochrome P450"/>
    <property type="match status" value="1"/>
</dbReference>
<dbReference type="PANTHER" id="PTHR46696:SF4">
    <property type="entry name" value="BIOTIN BIOSYNTHESIS CYTOCHROME P450"/>
    <property type="match status" value="1"/>
</dbReference>
<protein>
    <recommendedName>
        <fullName evidence="9">Cytochrome P450</fullName>
    </recommendedName>
</protein>
<dbReference type="InterPro" id="IPR036396">
    <property type="entry name" value="Cyt_P450_sf"/>
</dbReference>
<dbReference type="EMBL" id="SNXZ01000002">
    <property type="protein sequence ID" value="TDQ00937.1"/>
    <property type="molecule type" value="Genomic_DNA"/>
</dbReference>
<proteinExistence type="inferred from homology"/>
<dbReference type="InterPro" id="IPR002397">
    <property type="entry name" value="Cyt_P450_B"/>
</dbReference>
<accession>A0A4R6SH60</accession>
<sequence length="432" mass="46784">MTAATTVRSATVWAIRYGLPGFAIRAASRRGDLIARLTGDPVLRDDPFDAYDQLRAQGGLVTNNFISATATHQVASKVLRDNNFIASPGGAASEFLDRVLLAALDPSAIGPVDPPSLLTIHPPQHTRLRKLVAHAFTPRAIGALEGRIQAVADGLVDRLPTDGTPFDLVEDYAAQLPVTVIAEILGVPAAMHAEFLNWGNDAAATLDPALGYRRYRRADRALRELNAWFDQHLARLRRDPGDDLLSQLVHTVEDGDQLTDLELRTTASLLLGAGFETTVNLIGNGAQLLLAHPEQLDKLRADPTGWPGAVEEVLRYDSPVQITARIAGKATELADRPVPKGRGVVVMIGGANRDPDVFTDPHTFDVTRSNAREHLAFAAGIHYCLGAQLARLEGQVALRTLFERLPKLRAAGTPVRRETRVLRGFAELPVRG</sequence>
<evidence type="ECO:0000256" key="6">
    <source>
        <dbReference type="ARBA" id="ARBA00023033"/>
    </source>
</evidence>
<keyword evidence="3" id="KW-0479">Metal-binding</keyword>
<dbReference type="Pfam" id="PF00067">
    <property type="entry name" value="p450"/>
    <property type="match status" value="2"/>
</dbReference>
<dbReference type="GO" id="GO:0005506">
    <property type="term" value="F:iron ion binding"/>
    <property type="evidence" value="ECO:0007669"/>
    <property type="project" value="InterPro"/>
</dbReference>
<dbReference type="CDD" id="cd20625">
    <property type="entry name" value="CYP164-like"/>
    <property type="match status" value="1"/>
</dbReference>
<dbReference type="Proteomes" id="UP000295444">
    <property type="component" value="Unassembled WGS sequence"/>
</dbReference>
<dbReference type="FunFam" id="1.10.630.10:FF:000018">
    <property type="entry name" value="Cytochrome P450 monooxygenase"/>
    <property type="match status" value="1"/>
</dbReference>